<accession>A0A1H6J8P8</accession>
<evidence type="ECO:0000256" key="1">
    <source>
        <dbReference type="SAM" id="Phobius"/>
    </source>
</evidence>
<sequence length="78" mass="8595">MTTGEILVIAAAAAVFVIINIIMWTMIAKKEKKIRERTTPPHDINETLPDGVMEAAAVAGFKLIENTVIIHTNERIIP</sequence>
<keyword evidence="1" id="KW-0812">Transmembrane</keyword>
<evidence type="ECO:0000313" key="3">
    <source>
        <dbReference type="Proteomes" id="UP000183190"/>
    </source>
</evidence>
<protein>
    <submittedName>
        <fullName evidence="2">Uncharacterized protein</fullName>
    </submittedName>
</protein>
<feature type="transmembrane region" description="Helical" evidence="1">
    <location>
        <begin position="6"/>
        <end position="27"/>
    </location>
</feature>
<organism evidence="2 3">
    <name type="scientific">Ruminococcus flavefaciens</name>
    <dbReference type="NCBI Taxonomy" id="1265"/>
    <lineage>
        <taxon>Bacteria</taxon>
        <taxon>Bacillati</taxon>
        <taxon>Bacillota</taxon>
        <taxon>Clostridia</taxon>
        <taxon>Eubacteriales</taxon>
        <taxon>Oscillospiraceae</taxon>
        <taxon>Ruminococcus</taxon>
    </lineage>
</organism>
<reference evidence="2 3" key="1">
    <citation type="submission" date="2016-10" db="EMBL/GenBank/DDBJ databases">
        <authorList>
            <person name="de Groot N.N."/>
        </authorList>
    </citation>
    <scope>NUCLEOTIDE SEQUENCE [LARGE SCALE GENOMIC DNA]</scope>
    <source>
        <strain evidence="2 3">YAD2003</strain>
    </source>
</reference>
<proteinExistence type="predicted"/>
<dbReference type="RefSeq" id="WP_074716036.1">
    <property type="nucleotide sequence ID" value="NZ_FNWV01000004.1"/>
</dbReference>
<keyword evidence="1" id="KW-1133">Transmembrane helix</keyword>
<dbReference type="Proteomes" id="UP000183190">
    <property type="component" value="Unassembled WGS sequence"/>
</dbReference>
<evidence type="ECO:0000313" key="2">
    <source>
        <dbReference type="EMBL" id="SEH57081.1"/>
    </source>
</evidence>
<gene>
    <name evidence="2" type="ORF">SAMN02910265_01537</name>
</gene>
<keyword evidence="1" id="KW-0472">Membrane</keyword>
<dbReference type="OrthoDB" id="1823508at2"/>
<dbReference type="AlphaFoldDB" id="A0A1H6J8P8"/>
<name>A0A1H6J8P8_RUMFL</name>
<dbReference type="EMBL" id="FNWV01000004">
    <property type="protein sequence ID" value="SEH57081.1"/>
    <property type="molecule type" value="Genomic_DNA"/>
</dbReference>